<accession>A0A8J5FWQ0</accession>
<feature type="region of interest" description="Disordered" evidence="5">
    <location>
        <begin position="100"/>
        <end position="120"/>
    </location>
</feature>
<reference evidence="7 8" key="1">
    <citation type="submission" date="2020-08" db="EMBL/GenBank/DDBJ databases">
        <title>Plant Genome Project.</title>
        <authorList>
            <person name="Zhang R.-G."/>
        </authorList>
    </citation>
    <scope>NUCLEOTIDE SEQUENCE [LARGE SCALE GENOMIC DNA]</scope>
    <source>
        <tissue evidence="7">Rhizome</tissue>
    </source>
</reference>
<name>A0A8J5FWQ0_ZINOF</name>
<dbReference type="CDD" id="cd00202">
    <property type="entry name" value="ZnF_GATA"/>
    <property type="match status" value="1"/>
</dbReference>
<feature type="region of interest" description="Disordered" evidence="5">
    <location>
        <begin position="1"/>
        <end position="30"/>
    </location>
</feature>
<dbReference type="PROSITE" id="PS50114">
    <property type="entry name" value="GATA_ZN_FINGER_2"/>
    <property type="match status" value="1"/>
</dbReference>
<dbReference type="PANTHER" id="PTHR47255">
    <property type="entry name" value="GATA TRANSCRIPTION FACTOR 22-RELATED"/>
    <property type="match status" value="1"/>
</dbReference>
<keyword evidence="3" id="KW-0862">Zinc</keyword>
<evidence type="ECO:0000256" key="2">
    <source>
        <dbReference type="ARBA" id="ARBA00022771"/>
    </source>
</evidence>
<protein>
    <recommendedName>
        <fullName evidence="6">GATA-type domain-containing protein</fullName>
    </recommendedName>
</protein>
<dbReference type="Proteomes" id="UP000734854">
    <property type="component" value="Unassembled WGS sequence"/>
</dbReference>
<evidence type="ECO:0000256" key="3">
    <source>
        <dbReference type="ARBA" id="ARBA00022833"/>
    </source>
</evidence>
<evidence type="ECO:0000256" key="5">
    <source>
        <dbReference type="SAM" id="MobiDB-lite"/>
    </source>
</evidence>
<evidence type="ECO:0000256" key="1">
    <source>
        <dbReference type="ARBA" id="ARBA00022723"/>
    </source>
</evidence>
<dbReference type="InterPro" id="IPR000679">
    <property type="entry name" value="Znf_GATA"/>
</dbReference>
<sequence length="243" mass="27003">MSPFDLNQAATVPVSDGEDQDQIAGHHPPLTPPVATSSCFCLNFSRNHHDHGVVDHARDHCLKNQILQQEPRDHSILNTTDFCYKAISNISREIQPSQCKPIRGNMKHSTRDHNKRNSIFESSGDPISIRACSNCNTTKTPLWRSGPHGPKSLCNACGIRQRKVRRAMEAAAVTAAAAVCRVRKEEKSCKSMDHSAVPFKKRYKFTSSTEQKQLFIGEAVMPLKDERDAARLLMGLSCGLIRG</sequence>
<dbReference type="OrthoDB" id="2162994at2759"/>
<dbReference type="AlphaFoldDB" id="A0A8J5FWQ0"/>
<evidence type="ECO:0000256" key="4">
    <source>
        <dbReference type="PROSITE-ProRule" id="PRU00094"/>
    </source>
</evidence>
<dbReference type="PANTHER" id="PTHR47255:SF4">
    <property type="entry name" value="GATA ZINC FINGER DOMAIN-CONTAINING PROTEIN 12"/>
    <property type="match status" value="1"/>
</dbReference>
<feature type="domain" description="GATA-type" evidence="6">
    <location>
        <begin position="130"/>
        <end position="162"/>
    </location>
</feature>
<dbReference type="SMART" id="SM00401">
    <property type="entry name" value="ZnF_GATA"/>
    <property type="match status" value="1"/>
</dbReference>
<dbReference type="GO" id="GO:0043565">
    <property type="term" value="F:sequence-specific DNA binding"/>
    <property type="evidence" value="ECO:0007669"/>
    <property type="project" value="InterPro"/>
</dbReference>
<dbReference type="InterPro" id="IPR052138">
    <property type="entry name" value="GATA_ZnFinger_Domain"/>
</dbReference>
<keyword evidence="2 4" id="KW-0863">Zinc-finger</keyword>
<evidence type="ECO:0000259" key="6">
    <source>
        <dbReference type="PROSITE" id="PS50114"/>
    </source>
</evidence>
<dbReference type="PROSITE" id="PS00344">
    <property type="entry name" value="GATA_ZN_FINGER_1"/>
    <property type="match status" value="1"/>
</dbReference>
<comment type="caution">
    <text evidence="7">The sequence shown here is derived from an EMBL/GenBank/DDBJ whole genome shotgun (WGS) entry which is preliminary data.</text>
</comment>
<keyword evidence="8" id="KW-1185">Reference proteome</keyword>
<evidence type="ECO:0000313" key="7">
    <source>
        <dbReference type="EMBL" id="KAG6497285.1"/>
    </source>
</evidence>
<keyword evidence="1" id="KW-0479">Metal-binding</keyword>
<dbReference type="Pfam" id="PF00320">
    <property type="entry name" value="GATA"/>
    <property type="match status" value="1"/>
</dbReference>
<gene>
    <name evidence="7" type="ORF">ZIOFF_045183</name>
</gene>
<dbReference type="GO" id="GO:0006355">
    <property type="term" value="P:regulation of DNA-templated transcription"/>
    <property type="evidence" value="ECO:0007669"/>
    <property type="project" value="InterPro"/>
</dbReference>
<proteinExistence type="predicted"/>
<feature type="compositionally biased region" description="Basic residues" evidence="5">
    <location>
        <begin position="105"/>
        <end position="116"/>
    </location>
</feature>
<evidence type="ECO:0000313" key="8">
    <source>
        <dbReference type="Proteomes" id="UP000734854"/>
    </source>
</evidence>
<organism evidence="7 8">
    <name type="scientific">Zingiber officinale</name>
    <name type="common">Ginger</name>
    <name type="synonym">Amomum zingiber</name>
    <dbReference type="NCBI Taxonomy" id="94328"/>
    <lineage>
        <taxon>Eukaryota</taxon>
        <taxon>Viridiplantae</taxon>
        <taxon>Streptophyta</taxon>
        <taxon>Embryophyta</taxon>
        <taxon>Tracheophyta</taxon>
        <taxon>Spermatophyta</taxon>
        <taxon>Magnoliopsida</taxon>
        <taxon>Liliopsida</taxon>
        <taxon>Zingiberales</taxon>
        <taxon>Zingiberaceae</taxon>
        <taxon>Zingiber</taxon>
    </lineage>
</organism>
<dbReference type="GO" id="GO:0008270">
    <property type="term" value="F:zinc ion binding"/>
    <property type="evidence" value="ECO:0007669"/>
    <property type="project" value="UniProtKB-KW"/>
</dbReference>
<dbReference type="EMBL" id="JACMSC010000012">
    <property type="protein sequence ID" value="KAG6497285.1"/>
    <property type="molecule type" value="Genomic_DNA"/>
</dbReference>